<dbReference type="EMBL" id="JAEPDI010000006">
    <property type="protein sequence ID" value="MCG7939481.1"/>
    <property type="molecule type" value="Genomic_DNA"/>
</dbReference>
<evidence type="ECO:0000313" key="1">
    <source>
        <dbReference type="EMBL" id="MCG7939481.1"/>
    </source>
</evidence>
<comment type="caution">
    <text evidence="1">The sequence shown here is derived from an EMBL/GenBank/DDBJ whole genome shotgun (WGS) entry which is preliminary data.</text>
</comment>
<gene>
    <name evidence="1" type="ORF">JAZ04_11590</name>
</gene>
<proteinExistence type="predicted"/>
<reference evidence="1" key="1">
    <citation type="journal article" date="2021" name="Proc. Natl. Acad. Sci. U.S.A.">
        <title>Global biogeography of chemosynthetic symbionts reveals both localized and globally distributed symbiont groups. .</title>
        <authorList>
            <person name="Osvatic J.T."/>
            <person name="Wilkins L.G.E."/>
            <person name="Leibrecht L."/>
            <person name="Leray M."/>
            <person name="Zauner S."/>
            <person name="Polzin J."/>
            <person name="Camacho Y."/>
            <person name="Gros O."/>
            <person name="van Gils J.A."/>
            <person name="Eisen J.A."/>
            <person name="Petersen J.M."/>
            <person name="Yuen B."/>
        </authorList>
    </citation>
    <scope>NUCLEOTIDE SEQUENCE</scope>
    <source>
        <strain evidence="1">MAGL173</strain>
    </source>
</reference>
<dbReference type="Proteomes" id="UP000886687">
    <property type="component" value="Unassembled WGS sequence"/>
</dbReference>
<organism evidence="1 2">
    <name type="scientific">Candidatus Thiodiazotropha lotti</name>
    <dbReference type="NCBI Taxonomy" id="2792787"/>
    <lineage>
        <taxon>Bacteria</taxon>
        <taxon>Pseudomonadati</taxon>
        <taxon>Pseudomonadota</taxon>
        <taxon>Gammaproteobacteria</taxon>
        <taxon>Chromatiales</taxon>
        <taxon>Sedimenticolaceae</taxon>
        <taxon>Candidatus Thiodiazotropha</taxon>
    </lineage>
</organism>
<dbReference type="AlphaFoldDB" id="A0A9E4N036"/>
<evidence type="ECO:0000313" key="2">
    <source>
        <dbReference type="Proteomes" id="UP000886687"/>
    </source>
</evidence>
<name>A0A9E4N036_9GAMM</name>
<sequence>MSNLESYSISTLRQCDDLKLKIARHTPPQNDTDERMIRIYKRLLIRDRNYLHNLELLKIKQTMHLDSKPLLPNKLHSTAECPSSLDLDEFRSLLDENSELVLS</sequence>
<protein>
    <submittedName>
        <fullName evidence="1">Uncharacterized protein</fullName>
    </submittedName>
</protein>
<accession>A0A9E4N036</accession>